<dbReference type="InterPro" id="IPR002885">
    <property type="entry name" value="PPR_rpt"/>
</dbReference>
<dbReference type="Proteomes" id="UP001604336">
    <property type="component" value="Unassembled WGS sequence"/>
</dbReference>
<dbReference type="AlphaFoldDB" id="A0ABD1UHY0"/>
<sequence>MSFCIMVHSLVQSNLYWPASSLLHTLLQRKENPSSIFEYLFDSYKRFNFCSAYGFDLLIQSYVQNRRVLDSVLIVKLMQGCNVFPEVRTLSAVLHGLVKIRQFDMVIRLFDELFSRSGLQPDVYVYTALVRSLLALKEYDSAIEAMSWVEKNGCKLNVVIYNVLIRGLCKGGRVFEAVDVKKALGSKGLGADVVTYCTLLLGLCTVEEFGIARELVDEMLEFGACTE</sequence>
<gene>
    <name evidence="4" type="ORF">Adt_09708</name>
</gene>
<name>A0ABD1UHY0_9LAMI</name>
<evidence type="ECO:0000256" key="1">
    <source>
        <dbReference type="ARBA" id="ARBA00007626"/>
    </source>
</evidence>
<dbReference type="PANTHER" id="PTHR47939:SF14">
    <property type="entry name" value="PENTATRICOPEPTIDE REPEAT-CONTAINING PROTEIN MITOCHONDRIAL"/>
    <property type="match status" value="1"/>
</dbReference>
<dbReference type="NCBIfam" id="TIGR00756">
    <property type="entry name" value="PPR"/>
    <property type="match status" value="2"/>
</dbReference>
<dbReference type="PROSITE" id="PS51375">
    <property type="entry name" value="PPR"/>
    <property type="match status" value="3"/>
</dbReference>
<feature type="repeat" description="PPR" evidence="3">
    <location>
        <begin position="192"/>
        <end position="226"/>
    </location>
</feature>
<dbReference type="InterPro" id="IPR011990">
    <property type="entry name" value="TPR-like_helical_dom_sf"/>
</dbReference>
<dbReference type="PANTHER" id="PTHR47939">
    <property type="entry name" value="MEMBRANE-ASSOCIATED SALT-INDUCIBLE PROTEIN-LIKE"/>
    <property type="match status" value="1"/>
</dbReference>
<protein>
    <submittedName>
        <fullName evidence="4">Pentatricopeptide repeat-containing protein</fullName>
    </submittedName>
</protein>
<dbReference type="Pfam" id="PF01535">
    <property type="entry name" value="PPR"/>
    <property type="match status" value="1"/>
</dbReference>
<keyword evidence="5" id="KW-1185">Reference proteome</keyword>
<feature type="repeat" description="PPR" evidence="3">
    <location>
        <begin position="157"/>
        <end position="191"/>
    </location>
</feature>
<accession>A0ABD1UHY0</accession>
<evidence type="ECO:0000256" key="2">
    <source>
        <dbReference type="ARBA" id="ARBA00022737"/>
    </source>
</evidence>
<keyword evidence="2" id="KW-0677">Repeat</keyword>
<evidence type="ECO:0000313" key="4">
    <source>
        <dbReference type="EMBL" id="KAL2524654.1"/>
    </source>
</evidence>
<organism evidence="4 5">
    <name type="scientific">Abeliophyllum distichum</name>
    <dbReference type="NCBI Taxonomy" id="126358"/>
    <lineage>
        <taxon>Eukaryota</taxon>
        <taxon>Viridiplantae</taxon>
        <taxon>Streptophyta</taxon>
        <taxon>Embryophyta</taxon>
        <taxon>Tracheophyta</taxon>
        <taxon>Spermatophyta</taxon>
        <taxon>Magnoliopsida</taxon>
        <taxon>eudicotyledons</taxon>
        <taxon>Gunneridae</taxon>
        <taxon>Pentapetalae</taxon>
        <taxon>asterids</taxon>
        <taxon>lamiids</taxon>
        <taxon>Lamiales</taxon>
        <taxon>Oleaceae</taxon>
        <taxon>Forsythieae</taxon>
        <taxon>Abeliophyllum</taxon>
    </lineage>
</organism>
<dbReference type="InterPro" id="IPR050667">
    <property type="entry name" value="PPR-containing_protein"/>
</dbReference>
<dbReference type="EMBL" id="JBFOLK010000003">
    <property type="protein sequence ID" value="KAL2524654.1"/>
    <property type="molecule type" value="Genomic_DNA"/>
</dbReference>
<dbReference type="Pfam" id="PF13041">
    <property type="entry name" value="PPR_2"/>
    <property type="match status" value="1"/>
</dbReference>
<proteinExistence type="inferred from homology"/>
<feature type="repeat" description="PPR" evidence="3">
    <location>
        <begin position="122"/>
        <end position="156"/>
    </location>
</feature>
<evidence type="ECO:0000256" key="3">
    <source>
        <dbReference type="PROSITE-ProRule" id="PRU00708"/>
    </source>
</evidence>
<evidence type="ECO:0000313" key="5">
    <source>
        <dbReference type="Proteomes" id="UP001604336"/>
    </source>
</evidence>
<comment type="similarity">
    <text evidence="1">Belongs to the PPR family. P subfamily.</text>
</comment>
<dbReference type="Gene3D" id="1.25.40.10">
    <property type="entry name" value="Tetratricopeptide repeat domain"/>
    <property type="match status" value="2"/>
</dbReference>
<reference evidence="5" key="1">
    <citation type="submission" date="2024-07" db="EMBL/GenBank/DDBJ databases">
        <title>Two chromosome-level genome assemblies of Korean endemic species Abeliophyllum distichum and Forsythia ovata (Oleaceae).</title>
        <authorList>
            <person name="Jang H."/>
        </authorList>
    </citation>
    <scope>NUCLEOTIDE SEQUENCE [LARGE SCALE GENOMIC DNA]</scope>
</reference>
<comment type="caution">
    <text evidence="4">The sequence shown here is derived from an EMBL/GenBank/DDBJ whole genome shotgun (WGS) entry which is preliminary data.</text>
</comment>